<organism evidence="9 10">
    <name type="scientific">Candidatus Cryptobacteroides excrementavium</name>
    <dbReference type="NCBI Taxonomy" id="2840759"/>
    <lineage>
        <taxon>Bacteria</taxon>
        <taxon>Pseudomonadati</taxon>
        <taxon>Bacteroidota</taxon>
        <taxon>Bacteroidia</taxon>
        <taxon>Bacteroidales</taxon>
        <taxon>Candidatus Cryptobacteroides</taxon>
    </lineage>
</organism>
<feature type="transmembrane region" description="Helical" evidence="7">
    <location>
        <begin position="254"/>
        <end position="278"/>
    </location>
</feature>
<name>A0A9D9NR31_9BACT</name>
<reference evidence="9" key="1">
    <citation type="submission" date="2020-10" db="EMBL/GenBank/DDBJ databases">
        <authorList>
            <person name="Gilroy R."/>
        </authorList>
    </citation>
    <scope>NUCLEOTIDE SEQUENCE</scope>
    <source>
        <strain evidence="9">B2-16538</strain>
    </source>
</reference>
<dbReference type="PANTHER" id="PTHR30489">
    <property type="entry name" value="LIPOPROTEIN-RELEASING SYSTEM TRANSMEMBRANE PROTEIN LOLE"/>
    <property type="match status" value="1"/>
</dbReference>
<evidence type="ECO:0000256" key="6">
    <source>
        <dbReference type="ARBA" id="ARBA00023136"/>
    </source>
</evidence>
<feature type="transmembrane region" description="Helical" evidence="7">
    <location>
        <begin position="353"/>
        <end position="376"/>
    </location>
</feature>
<reference evidence="9" key="2">
    <citation type="journal article" date="2021" name="PeerJ">
        <title>Extensive microbial diversity within the chicken gut microbiome revealed by metagenomics and culture.</title>
        <authorList>
            <person name="Gilroy R."/>
            <person name="Ravi A."/>
            <person name="Getino M."/>
            <person name="Pursley I."/>
            <person name="Horton D.L."/>
            <person name="Alikhan N.F."/>
            <person name="Baker D."/>
            <person name="Gharbi K."/>
            <person name="Hall N."/>
            <person name="Watson M."/>
            <person name="Adriaenssens E.M."/>
            <person name="Foster-Nyarko E."/>
            <person name="Jarju S."/>
            <person name="Secka A."/>
            <person name="Antonio M."/>
            <person name="Oren A."/>
            <person name="Chaudhuri R.R."/>
            <person name="La Ragione R."/>
            <person name="Hildebrand F."/>
            <person name="Pallen M.J."/>
        </authorList>
    </citation>
    <scope>NUCLEOTIDE SEQUENCE</scope>
    <source>
        <strain evidence="9">B2-16538</strain>
    </source>
</reference>
<keyword evidence="3" id="KW-1003">Cell membrane</keyword>
<dbReference type="AlphaFoldDB" id="A0A9D9NR31"/>
<dbReference type="EMBL" id="JADILX010000018">
    <property type="protein sequence ID" value="MBO8484953.1"/>
    <property type="molecule type" value="Genomic_DNA"/>
</dbReference>
<sequence length="388" mass="41588">MDVSLFIARRIRFKGRLATVSTAVSFLVMIIAVSVSSGFRHEIRDGISALAGDVQIVSVDMNWLGESSPVPRTPSYLGMLSSIAGVESIEPVVYRAGIIRSSGNIHGVMFKGTARDTLLAGLGISVPASLAASLGLSAGDDLTAYFVGDRVKARKFHVVSLYDSVLDADENLVIYASLEDMQRLNGWDSGSVSALEINLDHSHRSVGAIESAASQAGSIALLNAADDEPAVLASSSVSRYPQLFDWLNLIDFNVLFILVLMTVVAGFNMVSALLIILFEDIPMIGTLKSLGMKDWPIARIFLSAASSVVLKGMAAGNIIALALCWIQDMTHVLRLDPQNYFVSFVPVHVDLPLILAADVISYLVIMCLLTIPSMFISGIDPAKTVRAD</sequence>
<evidence type="ECO:0000313" key="10">
    <source>
        <dbReference type="Proteomes" id="UP000823750"/>
    </source>
</evidence>
<protein>
    <submittedName>
        <fullName evidence="9">ABC transporter permease</fullName>
    </submittedName>
</protein>
<dbReference type="InterPro" id="IPR051447">
    <property type="entry name" value="Lipoprotein-release_system"/>
</dbReference>
<evidence type="ECO:0000313" key="9">
    <source>
        <dbReference type="EMBL" id="MBO8484953.1"/>
    </source>
</evidence>
<dbReference type="GO" id="GO:0044874">
    <property type="term" value="P:lipoprotein localization to outer membrane"/>
    <property type="evidence" value="ECO:0007669"/>
    <property type="project" value="TreeGrafter"/>
</dbReference>
<evidence type="ECO:0000256" key="2">
    <source>
        <dbReference type="ARBA" id="ARBA00005236"/>
    </source>
</evidence>
<feature type="domain" description="ABC3 transporter permease C-terminal" evidence="8">
    <location>
        <begin position="256"/>
        <end position="381"/>
    </location>
</feature>
<evidence type="ECO:0000256" key="7">
    <source>
        <dbReference type="SAM" id="Phobius"/>
    </source>
</evidence>
<gene>
    <name evidence="9" type="ORF">IAB78_00820</name>
</gene>
<accession>A0A9D9NR31</accession>
<evidence type="ECO:0000256" key="4">
    <source>
        <dbReference type="ARBA" id="ARBA00022692"/>
    </source>
</evidence>
<comment type="similarity">
    <text evidence="2">Belongs to the ABC-4 integral membrane protein family. LolC/E subfamily.</text>
</comment>
<evidence type="ECO:0000256" key="5">
    <source>
        <dbReference type="ARBA" id="ARBA00022989"/>
    </source>
</evidence>
<evidence type="ECO:0000256" key="1">
    <source>
        <dbReference type="ARBA" id="ARBA00004651"/>
    </source>
</evidence>
<dbReference type="GO" id="GO:0098797">
    <property type="term" value="C:plasma membrane protein complex"/>
    <property type="evidence" value="ECO:0007669"/>
    <property type="project" value="TreeGrafter"/>
</dbReference>
<dbReference type="InterPro" id="IPR003838">
    <property type="entry name" value="ABC3_permease_C"/>
</dbReference>
<dbReference type="Proteomes" id="UP000823750">
    <property type="component" value="Unassembled WGS sequence"/>
</dbReference>
<evidence type="ECO:0000256" key="3">
    <source>
        <dbReference type="ARBA" id="ARBA00022475"/>
    </source>
</evidence>
<feature type="transmembrane region" description="Helical" evidence="7">
    <location>
        <begin position="17"/>
        <end position="39"/>
    </location>
</feature>
<comment type="subcellular location">
    <subcellularLocation>
        <location evidence="1">Cell membrane</location>
        <topology evidence="1">Multi-pass membrane protein</topology>
    </subcellularLocation>
</comment>
<keyword evidence="4 7" id="KW-0812">Transmembrane</keyword>
<dbReference type="PANTHER" id="PTHR30489:SF0">
    <property type="entry name" value="LIPOPROTEIN-RELEASING SYSTEM TRANSMEMBRANE PROTEIN LOLE"/>
    <property type="match status" value="1"/>
</dbReference>
<proteinExistence type="inferred from homology"/>
<dbReference type="Pfam" id="PF02687">
    <property type="entry name" value="FtsX"/>
    <property type="match status" value="1"/>
</dbReference>
<evidence type="ECO:0000259" key="8">
    <source>
        <dbReference type="Pfam" id="PF02687"/>
    </source>
</evidence>
<keyword evidence="5 7" id="KW-1133">Transmembrane helix</keyword>
<comment type="caution">
    <text evidence="9">The sequence shown here is derived from an EMBL/GenBank/DDBJ whole genome shotgun (WGS) entry which is preliminary data.</text>
</comment>
<keyword evidence="6 7" id="KW-0472">Membrane</keyword>
<feature type="transmembrane region" description="Helical" evidence="7">
    <location>
        <begin position="299"/>
        <end position="326"/>
    </location>
</feature>